<keyword evidence="3" id="KW-1185">Reference proteome</keyword>
<proteinExistence type="predicted"/>
<evidence type="ECO:0000313" key="3">
    <source>
        <dbReference type="Proteomes" id="UP000541444"/>
    </source>
</evidence>
<dbReference type="Pfam" id="PF05024">
    <property type="entry name" value="Gpi1"/>
    <property type="match status" value="1"/>
</dbReference>
<keyword evidence="1" id="KW-0472">Membrane</keyword>
<feature type="transmembrane region" description="Helical" evidence="1">
    <location>
        <begin position="431"/>
        <end position="456"/>
    </location>
</feature>
<evidence type="ECO:0000313" key="2">
    <source>
        <dbReference type="EMBL" id="KAF6142326.1"/>
    </source>
</evidence>
<dbReference type="PANTHER" id="PTHR47555:SF2">
    <property type="entry name" value="N-ACETYLGLUCOSAMINYL TRANSFERASE COMPONENT FAMILY PROTEIN _ GPI1 FAMILY PROTEIN"/>
    <property type="match status" value="1"/>
</dbReference>
<protein>
    <recommendedName>
        <fullName evidence="4">N-acetylglucosaminyl transferase component</fullName>
    </recommendedName>
</protein>
<evidence type="ECO:0008006" key="4">
    <source>
        <dbReference type="Google" id="ProtNLM"/>
    </source>
</evidence>
<gene>
    <name evidence="2" type="ORF">GIB67_023351</name>
</gene>
<dbReference type="GO" id="GO:0016020">
    <property type="term" value="C:membrane"/>
    <property type="evidence" value="ECO:0007669"/>
    <property type="project" value="InterPro"/>
</dbReference>
<feature type="transmembrane region" description="Helical" evidence="1">
    <location>
        <begin position="328"/>
        <end position="347"/>
    </location>
</feature>
<reference evidence="2 3" key="1">
    <citation type="journal article" date="2020" name="IScience">
        <title>Genome Sequencing of the Endangered Kingdonia uniflora (Circaeasteraceae, Ranunculales) Reveals Potential Mechanisms of Evolutionary Specialization.</title>
        <authorList>
            <person name="Sun Y."/>
            <person name="Deng T."/>
            <person name="Zhang A."/>
            <person name="Moore M.J."/>
            <person name="Landis J.B."/>
            <person name="Lin N."/>
            <person name="Zhang H."/>
            <person name="Zhang X."/>
            <person name="Huang J."/>
            <person name="Zhang X."/>
            <person name="Sun H."/>
            <person name="Wang H."/>
        </authorList>
    </citation>
    <scope>NUCLEOTIDE SEQUENCE [LARGE SCALE GENOMIC DNA]</scope>
    <source>
        <strain evidence="2">TB1705</strain>
        <tissue evidence="2">Leaf</tissue>
    </source>
</reference>
<keyword evidence="1" id="KW-1133">Transmembrane helix</keyword>
<name>A0A7J7LI49_9MAGN</name>
<dbReference type="OrthoDB" id="70250at2759"/>
<dbReference type="EMBL" id="JACGCM010002261">
    <property type="protein sequence ID" value="KAF6142326.1"/>
    <property type="molecule type" value="Genomic_DNA"/>
</dbReference>
<comment type="caution">
    <text evidence="2">The sequence shown here is derived from an EMBL/GenBank/DDBJ whole genome shotgun (WGS) entry which is preliminary data.</text>
</comment>
<dbReference type="InterPro" id="IPR007720">
    <property type="entry name" value="PigQ/GPI1"/>
</dbReference>
<feature type="transmembrane region" description="Helical" evidence="1">
    <location>
        <begin position="387"/>
        <end position="410"/>
    </location>
</feature>
<feature type="transmembrane region" description="Helical" evidence="1">
    <location>
        <begin position="172"/>
        <end position="196"/>
    </location>
</feature>
<dbReference type="AlphaFoldDB" id="A0A7J7LI49"/>
<sequence>MDAPEGILQRTNGKMSQFLQDRLTFSILGHCAPDCSSNECVQDDDLRICGCYKLNECVEQSRQLSIEKGNWIQLYCIPNGKFSKDVCWIPKLHHIHWNRRIVPDCDVHVIITEQSTFGVHHFALSSWGSEQVKLHLKSPMWVDELHQKQQLPDLRVCLYNNFKYLTRIQSSWFVTVTCHIIAILLASFFTLVYTILQFFHRFLSYGSQLYVYTIMEKLFSHTLKNIHIRSCQLLYWPILLQNRGSRSQSSMEYAHKAVLKRHYMWSSVAVDVLLGNVTGLALLLHIRTVCLLVMNLFGEITNNLLRSGCVWLMGVPAGFKLNTELAEILGMVSLNAIQIWSTLWFYLGAIFTHFIKGLALSGIFFGLTVPAALTIDMIILTTLHVSTLHWIISFLYSLQIQGLIALWRLFRGQKWNPLRERFDSYNYTVEQHVVGSLLFTPLLLLLPTTSVFYIFFTILNTAPSFICMVIEVSISILHATPYTEIFLWMVRPRRFPSGIWFDVTSGQYNRNIFGSTEVECFSKGHSSTSNLHERKMEQENNERSRVMVSFLNSNPSSLGQIVLPHYRNVFHGVSFSSGISSIHGVLTGKRIPNALSTGLPSTMPWMSITCRDYWRLCYKSVLACMEDHASDEDL</sequence>
<accession>A0A7J7LI49</accession>
<evidence type="ECO:0000256" key="1">
    <source>
        <dbReference type="SAM" id="Phobius"/>
    </source>
</evidence>
<dbReference type="PANTHER" id="PTHR47555">
    <property type="entry name" value="N-ACETYLGLUCOSAMINYL TRANSFERASE COMPONENT FAMILY PROTEIN / GPI1 FAMILY PROTEIN"/>
    <property type="match status" value="1"/>
</dbReference>
<feature type="transmembrane region" description="Helical" evidence="1">
    <location>
        <begin position="273"/>
        <end position="297"/>
    </location>
</feature>
<organism evidence="2 3">
    <name type="scientific">Kingdonia uniflora</name>
    <dbReference type="NCBI Taxonomy" id="39325"/>
    <lineage>
        <taxon>Eukaryota</taxon>
        <taxon>Viridiplantae</taxon>
        <taxon>Streptophyta</taxon>
        <taxon>Embryophyta</taxon>
        <taxon>Tracheophyta</taxon>
        <taxon>Spermatophyta</taxon>
        <taxon>Magnoliopsida</taxon>
        <taxon>Ranunculales</taxon>
        <taxon>Circaeasteraceae</taxon>
        <taxon>Kingdonia</taxon>
    </lineage>
</organism>
<feature type="transmembrane region" description="Helical" evidence="1">
    <location>
        <begin position="359"/>
        <end position="381"/>
    </location>
</feature>
<dbReference type="GO" id="GO:0006506">
    <property type="term" value="P:GPI anchor biosynthetic process"/>
    <property type="evidence" value="ECO:0007669"/>
    <property type="project" value="InterPro"/>
</dbReference>
<dbReference type="Proteomes" id="UP000541444">
    <property type="component" value="Unassembled WGS sequence"/>
</dbReference>
<keyword evidence="1" id="KW-0812">Transmembrane</keyword>